<evidence type="ECO:0000313" key="1">
    <source>
        <dbReference type="EMBL" id="OGD40336.1"/>
    </source>
</evidence>
<dbReference type="Proteomes" id="UP000177197">
    <property type="component" value="Unassembled WGS sequence"/>
</dbReference>
<dbReference type="EMBL" id="MEYV01000010">
    <property type="protein sequence ID" value="OGD40336.1"/>
    <property type="molecule type" value="Genomic_DNA"/>
</dbReference>
<accession>A0A1F5CBW1</accession>
<gene>
    <name evidence="1" type="ORF">A3I30_03530</name>
</gene>
<organism evidence="1 2">
    <name type="scientific">Candidatus Azambacteria bacterium RIFCSPLOWO2_02_FULL_44_14</name>
    <dbReference type="NCBI Taxonomy" id="1797306"/>
    <lineage>
        <taxon>Bacteria</taxon>
        <taxon>Candidatus Azamiibacteriota</taxon>
    </lineage>
</organism>
<dbReference type="AlphaFoldDB" id="A0A1F5CBW1"/>
<protein>
    <submittedName>
        <fullName evidence="1">Uncharacterized protein</fullName>
    </submittedName>
</protein>
<reference evidence="1 2" key="1">
    <citation type="journal article" date="2016" name="Nat. Commun.">
        <title>Thousands of microbial genomes shed light on interconnected biogeochemical processes in an aquifer system.</title>
        <authorList>
            <person name="Anantharaman K."/>
            <person name="Brown C.T."/>
            <person name="Hug L.A."/>
            <person name="Sharon I."/>
            <person name="Castelle C.J."/>
            <person name="Probst A.J."/>
            <person name="Thomas B.C."/>
            <person name="Singh A."/>
            <person name="Wilkins M.J."/>
            <person name="Karaoz U."/>
            <person name="Brodie E.L."/>
            <person name="Williams K.H."/>
            <person name="Hubbard S.S."/>
            <person name="Banfield J.F."/>
        </authorList>
    </citation>
    <scope>NUCLEOTIDE SEQUENCE [LARGE SCALE GENOMIC DNA]</scope>
</reference>
<proteinExistence type="predicted"/>
<comment type="caution">
    <text evidence="1">The sequence shown here is derived from an EMBL/GenBank/DDBJ whole genome shotgun (WGS) entry which is preliminary data.</text>
</comment>
<sequence length="226" mass="25326">MEKHTKELLGFFATTVGVLAILYVLLLAASFLSSRRAYGAEGVSNAEFGGIVFNTRYQKAITIATPILVQMDNETRVLNIVLKDPASAKFSFLFKISPGDYQLWKEKVKNGRGTAMFTSSGRAYFYAGNRPFQIDTITIIIDTGPNTWLDNYQKLIEENFKSCQMGLSPKGDPDMVCTPLWISARINRIERSALSLDLPQGHVFPHLDYADIYIEVISISKARQKN</sequence>
<name>A0A1F5CBW1_9BACT</name>
<evidence type="ECO:0000313" key="2">
    <source>
        <dbReference type="Proteomes" id="UP000177197"/>
    </source>
</evidence>